<dbReference type="Gene3D" id="1.10.30.50">
    <property type="match status" value="1"/>
</dbReference>
<keyword evidence="1" id="KW-0540">Nuclease</keyword>
<evidence type="ECO:0000256" key="3">
    <source>
        <dbReference type="ARBA" id="ARBA00038412"/>
    </source>
</evidence>
<evidence type="ECO:0000256" key="2">
    <source>
        <dbReference type="ARBA" id="ARBA00022801"/>
    </source>
</evidence>
<gene>
    <name evidence="6" type="ORF">J596_0643</name>
</gene>
<dbReference type="AlphaFoldDB" id="A0A062IRZ5"/>
<proteinExistence type="inferred from homology"/>
<protein>
    <recommendedName>
        <fullName evidence="4">Putative HNH nuclease YajD</fullName>
    </recommendedName>
</protein>
<keyword evidence="6" id="KW-0255">Endonuclease</keyword>
<dbReference type="Pfam" id="PF01844">
    <property type="entry name" value="HNH"/>
    <property type="match status" value="1"/>
</dbReference>
<evidence type="ECO:0000313" key="7">
    <source>
        <dbReference type="Proteomes" id="UP000027327"/>
    </source>
</evidence>
<dbReference type="Proteomes" id="UP000027327">
    <property type="component" value="Unassembled WGS sequence"/>
</dbReference>
<evidence type="ECO:0000256" key="1">
    <source>
        <dbReference type="ARBA" id="ARBA00022722"/>
    </source>
</evidence>
<evidence type="ECO:0000256" key="4">
    <source>
        <dbReference type="ARBA" id="ARBA00040194"/>
    </source>
</evidence>
<comment type="similarity">
    <text evidence="3">Belongs to the HNH nuclease family.</text>
</comment>
<evidence type="ECO:0000313" key="6">
    <source>
        <dbReference type="EMBL" id="KCY21616.1"/>
    </source>
</evidence>
<dbReference type="InterPro" id="IPR003615">
    <property type="entry name" value="HNH_nuc"/>
</dbReference>
<dbReference type="CDD" id="cd00085">
    <property type="entry name" value="HNHc"/>
    <property type="match status" value="1"/>
</dbReference>
<dbReference type="SMART" id="SM00507">
    <property type="entry name" value="HNHc"/>
    <property type="match status" value="1"/>
</dbReference>
<reference evidence="6 7" key="1">
    <citation type="submission" date="2014-04" db="EMBL/GenBank/DDBJ databases">
        <title>Comparative genomics and transcriptomics to identify genetic mechanisms underlying the emergence of carbapenem resistant Acinetobacter baumannii (CRAb).</title>
        <authorList>
            <person name="Harris A.D."/>
            <person name="Johnson K.J."/>
            <person name="George J."/>
            <person name="Nadendla S."/>
            <person name="Daugherty S.C."/>
            <person name="Parankush S."/>
            <person name="Sadzewicz L."/>
            <person name="Tallon L."/>
            <person name="Sengamalay N."/>
            <person name="Hazen T.H."/>
            <person name="Rasko D.A."/>
        </authorList>
    </citation>
    <scope>NUCLEOTIDE SEQUENCE [LARGE SCALE GENOMIC DNA]</scope>
    <source>
        <strain evidence="6 7">21072</strain>
    </source>
</reference>
<dbReference type="GO" id="GO:0008270">
    <property type="term" value="F:zinc ion binding"/>
    <property type="evidence" value="ECO:0007669"/>
    <property type="project" value="InterPro"/>
</dbReference>
<evidence type="ECO:0000259" key="5">
    <source>
        <dbReference type="SMART" id="SM00507"/>
    </source>
</evidence>
<dbReference type="PANTHER" id="PTHR41286">
    <property type="entry name" value="HNH NUCLEASE YAJD-RELATED"/>
    <property type="match status" value="1"/>
</dbReference>
<dbReference type="InterPro" id="IPR002711">
    <property type="entry name" value="HNH"/>
</dbReference>
<dbReference type="GO" id="GO:0003676">
    <property type="term" value="F:nucleic acid binding"/>
    <property type="evidence" value="ECO:0007669"/>
    <property type="project" value="InterPro"/>
</dbReference>
<feature type="domain" description="HNH nuclease" evidence="5">
    <location>
        <begin position="55"/>
        <end position="111"/>
    </location>
</feature>
<accession>A0A062IRZ5</accession>
<dbReference type="GO" id="GO:0016787">
    <property type="term" value="F:hydrolase activity"/>
    <property type="evidence" value="ECO:0007669"/>
    <property type="project" value="UniProtKB-KW"/>
</dbReference>
<dbReference type="RefSeq" id="WP_000203991.1">
    <property type="nucleotide sequence ID" value="NZ_JMOD01000007.1"/>
</dbReference>
<dbReference type="PANTHER" id="PTHR41286:SF1">
    <property type="entry name" value="HNH NUCLEASE YAJD-RELATED"/>
    <property type="match status" value="1"/>
</dbReference>
<name>A0A062IRZ5_ACIBA</name>
<dbReference type="EMBL" id="JMOD01000007">
    <property type="protein sequence ID" value="KCY21616.1"/>
    <property type="molecule type" value="Genomic_DNA"/>
</dbReference>
<sequence>MTSRPPQRAKRPCLVGSCKDFASNKGYCDQHQNRIKQKDRERGTAHQRGYDARWEKERTKFLDENPLCADHRKRGLVEAATVVDHIVPHKGDQVLFWDKNNWQPLCKSCHDRKTATEDKGGWSYQRPVTQKPVDCYVFKVGEMVQAATAYAIDTLSCGWTDSFEIKSIEDKKIEVHDADGFVHKLHHSHFKAVTA</sequence>
<comment type="caution">
    <text evidence="6">The sequence shown here is derived from an EMBL/GenBank/DDBJ whole genome shotgun (WGS) entry which is preliminary data.</text>
</comment>
<dbReference type="PATRIC" id="fig|1310697.3.peg.603"/>
<organism evidence="6 7">
    <name type="scientific">Acinetobacter baumannii 21072</name>
    <dbReference type="NCBI Taxonomy" id="1310697"/>
    <lineage>
        <taxon>Bacteria</taxon>
        <taxon>Pseudomonadati</taxon>
        <taxon>Pseudomonadota</taxon>
        <taxon>Gammaproteobacteria</taxon>
        <taxon>Moraxellales</taxon>
        <taxon>Moraxellaceae</taxon>
        <taxon>Acinetobacter</taxon>
        <taxon>Acinetobacter calcoaceticus/baumannii complex</taxon>
    </lineage>
</organism>
<dbReference type="GO" id="GO:0005829">
    <property type="term" value="C:cytosol"/>
    <property type="evidence" value="ECO:0007669"/>
    <property type="project" value="TreeGrafter"/>
</dbReference>
<keyword evidence="2" id="KW-0378">Hydrolase</keyword>
<dbReference type="GO" id="GO:0004519">
    <property type="term" value="F:endonuclease activity"/>
    <property type="evidence" value="ECO:0007669"/>
    <property type="project" value="UniProtKB-KW"/>
</dbReference>